<proteinExistence type="predicted"/>
<dbReference type="SUPFAM" id="SSF50630">
    <property type="entry name" value="Acid proteases"/>
    <property type="match status" value="1"/>
</dbReference>
<dbReference type="SUPFAM" id="SSF56672">
    <property type="entry name" value="DNA/RNA polymerases"/>
    <property type="match status" value="1"/>
</dbReference>
<dbReference type="Proteomes" id="UP000265520">
    <property type="component" value="Unassembled WGS sequence"/>
</dbReference>
<evidence type="ECO:0000313" key="3">
    <source>
        <dbReference type="EMBL" id="MCH87042.1"/>
    </source>
</evidence>
<organism evidence="3 4">
    <name type="scientific">Trifolium medium</name>
    <dbReference type="NCBI Taxonomy" id="97028"/>
    <lineage>
        <taxon>Eukaryota</taxon>
        <taxon>Viridiplantae</taxon>
        <taxon>Streptophyta</taxon>
        <taxon>Embryophyta</taxon>
        <taxon>Tracheophyta</taxon>
        <taxon>Spermatophyta</taxon>
        <taxon>Magnoliopsida</taxon>
        <taxon>eudicotyledons</taxon>
        <taxon>Gunneridae</taxon>
        <taxon>Pentapetalae</taxon>
        <taxon>rosids</taxon>
        <taxon>fabids</taxon>
        <taxon>Fabales</taxon>
        <taxon>Fabaceae</taxon>
        <taxon>Papilionoideae</taxon>
        <taxon>50 kb inversion clade</taxon>
        <taxon>NPAAA clade</taxon>
        <taxon>Hologalegina</taxon>
        <taxon>IRL clade</taxon>
        <taxon>Trifolieae</taxon>
        <taxon>Trifolium</taxon>
    </lineage>
</organism>
<evidence type="ECO:0000256" key="1">
    <source>
        <dbReference type="SAM" id="MobiDB-lite"/>
    </source>
</evidence>
<dbReference type="EMBL" id="LXQA010011411">
    <property type="protein sequence ID" value="MCH87042.1"/>
    <property type="molecule type" value="Genomic_DNA"/>
</dbReference>
<evidence type="ECO:0000313" key="4">
    <source>
        <dbReference type="Proteomes" id="UP000265520"/>
    </source>
</evidence>
<dbReference type="PANTHER" id="PTHR15503">
    <property type="entry name" value="LDOC1 RELATED"/>
    <property type="match status" value="1"/>
</dbReference>
<dbReference type="AlphaFoldDB" id="A0A392MHR6"/>
<accession>A0A392MHR6</accession>
<dbReference type="CDD" id="cd01647">
    <property type="entry name" value="RT_LTR"/>
    <property type="match status" value="1"/>
</dbReference>
<gene>
    <name evidence="3" type="ORF">A2U01_0007907</name>
</gene>
<reference evidence="3 4" key="1">
    <citation type="journal article" date="2018" name="Front. Plant Sci.">
        <title>Red Clover (Trifolium pratense) and Zigzag Clover (T. medium) - A Picture of Genomic Similarities and Differences.</title>
        <authorList>
            <person name="Dluhosova J."/>
            <person name="Istvanek J."/>
            <person name="Nedelnik J."/>
            <person name="Repkova J."/>
        </authorList>
    </citation>
    <scope>NUCLEOTIDE SEQUENCE [LARGE SCALE GENOMIC DNA]</scope>
    <source>
        <strain evidence="4">cv. 10/8</strain>
        <tissue evidence="3">Leaf</tissue>
    </source>
</reference>
<dbReference type="Pfam" id="PF08284">
    <property type="entry name" value="RVP_2"/>
    <property type="match status" value="1"/>
</dbReference>
<dbReference type="InterPro" id="IPR043502">
    <property type="entry name" value="DNA/RNA_pol_sf"/>
</dbReference>
<dbReference type="Gene3D" id="3.30.70.270">
    <property type="match status" value="1"/>
</dbReference>
<dbReference type="InterPro" id="IPR032567">
    <property type="entry name" value="RTL1-rel"/>
</dbReference>
<dbReference type="InterPro" id="IPR021109">
    <property type="entry name" value="Peptidase_aspartic_dom_sf"/>
</dbReference>
<name>A0A392MHR6_9FABA</name>
<dbReference type="CDD" id="cd00303">
    <property type="entry name" value="retropepsin_like"/>
    <property type="match status" value="1"/>
</dbReference>
<evidence type="ECO:0000259" key="2">
    <source>
        <dbReference type="Pfam" id="PF00078"/>
    </source>
</evidence>
<dbReference type="Pfam" id="PF00078">
    <property type="entry name" value="RVT_1"/>
    <property type="match status" value="1"/>
</dbReference>
<feature type="region of interest" description="Disordered" evidence="1">
    <location>
        <begin position="94"/>
        <end position="115"/>
    </location>
</feature>
<keyword evidence="4" id="KW-1185">Reference proteome</keyword>
<feature type="domain" description="Reverse transcriptase" evidence="2">
    <location>
        <begin position="437"/>
        <end position="507"/>
    </location>
</feature>
<dbReference type="InterPro" id="IPR000477">
    <property type="entry name" value="RT_dom"/>
</dbReference>
<dbReference type="Gene3D" id="2.40.70.10">
    <property type="entry name" value="Acid Proteases"/>
    <property type="match status" value="1"/>
</dbReference>
<dbReference type="PANTHER" id="PTHR15503:SF22">
    <property type="entry name" value="TRANSPOSON TY3-I GAG POLYPROTEIN"/>
    <property type="match status" value="1"/>
</dbReference>
<protein>
    <recommendedName>
        <fullName evidence="2">Reverse transcriptase domain-containing protein</fullName>
    </recommendedName>
</protein>
<comment type="caution">
    <text evidence="3">The sequence shown here is derived from an EMBL/GenBank/DDBJ whole genome shotgun (WGS) entry which is preliminary data.</text>
</comment>
<dbReference type="Gene3D" id="3.10.10.10">
    <property type="entry name" value="HIV Type 1 Reverse Transcriptase, subunit A, domain 1"/>
    <property type="match status" value="1"/>
</dbReference>
<dbReference type="InterPro" id="IPR043128">
    <property type="entry name" value="Rev_trsase/Diguanyl_cyclase"/>
</dbReference>
<sequence>MVAPLRKEDRGMLDSIFLNGLKEELQAELRLYDHCDLADMMDRALLIDEKNEALKKKGITGRDKVDWKDRSGSAKFRDPGNFGGYRKEAEKGGVVNDVGKPMSGEIGRSRRLSPAELEERHKKGLCFKCGEKWGRDHSCKFKHMSLRLCEWGSDEEEGVEVVEENEHEAEGVAELKTLQLSMQSKEGFTSNKSFKVWVEIGERKVLTLIDSGATSNFISSKLVDELQLALVETPTYVIEVGNGERVQNKGVCEGLNFQIQGVEFKQHFFLMELGGSEMVLGMDWLSCLGNIEANFGQLCLKWEYGGKKFMIQGDPALCTRQASWKAVLKVLANEGVGFMVQSVDRKIAETSVNTPLSDWDKLIAEFKDVFNMPQGLPPTREYDHAIMLKPGAETSNIRPYRYPFYQKNEIEKIVRDMLQAGIVRHSTSPFSSPVLLVKKKDGGWRFCTDYRALNKVTVPNKFPIPVIEELLDELGGAVIFSKLDLKSGYHQIRMKEEDIAKTAFRTHEGPHE</sequence>